<dbReference type="InterPro" id="IPR020449">
    <property type="entry name" value="Tscrpt_reg_AraC-type_HTH"/>
</dbReference>
<evidence type="ECO:0000256" key="1">
    <source>
        <dbReference type="ARBA" id="ARBA00023015"/>
    </source>
</evidence>
<dbReference type="Gene3D" id="1.10.10.60">
    <property type="entry name" value="Homeodomain-like"/>
    <property type="match status" value="2"/>
</dbReference>
<keyword evidence="1" id="KW-0805">Transcription regulation</keyword>
<keyword evidence="4" id="KW-0804">Transcription</keyword>
<evidence type="ECO:0000313" key="7">
    <source>
        <dbReference type="Proteomes" id="UP000184241"/>
    </source>
</evidence>
<evidence type="ECO:0000256" key="3">
    <source>
        <dbReference type="ARBA" id="ARBA00023159"/>
    </source>
</evidence>
<reference evidence="6 7" key="1">
    <citation type="submission" date="2016-11" db="EMBL/GenBank/DDBJ databases">
        <authorList>
            <person name="Jaros S."/>
            <person name="Januszkiewicz K."/>
            <person name="Wedrychowicz H."/>
        </authorList>
    </citation>
    <scope>NUCLEOTIDE SEQUENCE [LARGE SCALE GENOMIC DNA]</scope>
    <source>
        <strain evidence="6 7">DSM 6191</strain>
    </source>
</reference>
<dbReference type="GO" id="GO:0043565">
    <property type="term" value="F:sequence-specific DNA binding"/>
    <property type="evidence" value="ECO:0007669"/>
    <property type="project" value="InterPro"/>
</dbReference>
<evidence type="ECO:0000256" key="4">
    <source>
        <dbReference type="ARBA" id="ARBA00023163"/>
    </source>
</evidence>
<dbReference type="InterPro" id="IPR018062">
    <property type="entry name" value="HTH_AraC-typ_CS"/>
</dbReference>
<evidence type="ECO:0000313" key="6">
    <source>
        <dbReference type="EMBL" id="SHI62277.1"/>
    </source>
</evidence>
<dbReference type="InterPro" id="IPR037923">
    <property type="entry name" value="HTH-like"/>
</dbReference>
<sequence>MINLDHEIEKGSFKVKNEIRTIKYDTELNIEAYNFKGIMQKFPNHFHDCYVIGFIDSGRRSLECKNKEYIVEPGDIVVFNPKDNHACEQIDNKTLDYRCINIKIEVMRKVAFEITGKEYAPYFNKTVLFHSELSSSLKELHSMIFSEEKDFKKEELFYFLIEQLIEEFTEPAPVFKLDNISSEIEMVCEFLENNYTRNITLNELSDLVKLSKYYLLRSFTKQKGISPYSYLETIRINKAKLLLEGGTSIIETAMETGFVDQSHFSKFFKNFIGLTPRQYMKIFIEKDNEGESYDKK</sequence>
<dbReference type="EMBL" id="FQXU01000017">
    <property type="protein sequence ID" value="SHI62277.1"/>
    <property type="molecule type" value="Genomic_DNA"/>
</dbReference>
<dbReference type="SUPFAM" id="SSF46689">
    <property type="entry name" value="Homeodomain-like"/>
    <property type="match status" value="2"/>
</dbReference>
<dbReference type="PROSITE" id="PS00041">
    <property type="entry name" value="HTH_ARAC_FAMILY_1"/>
    <property type="match status" value="1"/>
</dbReference>
<proteinExistence type="predicted"/>
<dbReference type="InterPro" id="IPR014710">
    <property type="entry name" value="RmlC-like_jellyroll"/>
</dbReference>
<accession>A0A1M6CMN7</accession>
<dbReference type="PROSITE" id="PS01124">
    <property type="entry name" value="HTH_ARAC_FAMILY_2"/>
    <property type="match status" value="1"/>
</dbReference>
<dbReference type="Gene3D" id="2.60.120.10">
    <property type="entry name" value="Jelly Rolls"/>
    <property type="match status" value="1"/>
</dbReference>
<dbReference type="SUPFAM" id="SSF51215">
    <property type="entry name" value="Regulatory protein AraC"/>
    <property type="match status" value="1"/>
</dbReference>
<name>A0A1M6CMN7_9CLOT</name>
<dbReference type="Pfam" id="PF12833">
    <property type="entry name" value="HTH_18"/>
    <property type="match status" value="1"/>
</dbReference>
<dbReference type="AlphaFoldDB" id="A0A1M6CMN7"/>
<dbReference type="PRINTS" id="PR00032">
    <property type="entry name" value="HTHARAC"/>
</dbReference>
<dbReference type="SMART" id="SM00342">
    <property type="entry name" value="HTH_ARAC"/>
    <property type="match status" value="1"/>
</dbReference>
<organism evidence="6 7">
    <name type="scientific">Clostridium intestinale DSM 6191</name>
    <dbReference type="NCBI Taxonomy" id="1121320"/>
    <lineage>
        <taxon>Bacteria</taxon>
        <taxon>Bacillati</taxon>
        <taxon>Bacillota</taxon>
        <taxon>Clostridia</taxon>
        <taxon>Eubacteriales</taxon>
        <taxon>Clostridiaceae</taxon>
        <taxon>Clostridium</taxon>
    </lineage>
</organism>
<dbReference type="InterPro" id="IPR050204">
    <property type="entry name" value="AraC_XylS_family_regulators"/>
</dbReference>
<evidence type="ECO:0000259" key="5">
    <source>
        <dbReference type="PROSITE" id="PS01124"/>
    </source>
</evidence>
<dbReference type="PANTHER" id="PTHR46796:SF2">
    <property type="entry name" value="TRANSCRIPTIONAL REGULATORY PROTEIN"/>
    <property type="match status" value="1"/>
</dbReference>
<dbReference type="InterPro" id="IPR003313">
    <property type="entry name" value="AraC-bd"/>
</dbReference>
<dbReference type="Pfam" id="PF02311">
    <property type="entry name" value="AraC_binding"/>
    <property type="match status" value="1"/>
</dbReference>
<dbReference type="PANTHER" id="PTHR46796">
    <property type="entry name" value="HTH-TYPE TRANSCRIPTIONAL ACTIVATOR RHAS-RELATED"/>
    <property type="match status" value="1"/>
</dbReference>
<dbReference type="GO" id="GO:0003700">
    <property type="term" value="F:DNA-binding transcription factor activity"/>
    <property type="evidence" value="ECO:0007669"/>
    <property type="project" value="InterPro"/>
</dbReference>
<dbReference type="CDD" id="cd07001">
    <property type="entry name" value="cupin_YbfI-like_N"/>
    <property type="match status" value="1"/>
</dbReference>
<gene>
    <name evidence="6" type="ORF">SAMN02745941_04074</name>
</gene>
<keyword evidence="2 6" id="KW-0238">DNA-binding</keyword>
<evidence type="ECO:0000256" key="2">
    <source>
        <dbReference type="ARBA" id="ARBA00023125"/>
    </source>
</evidence>
<protein>
    <submittedName>
        <fullName evidence="6">AraC-type DNA-binding protein</fullName>
    </submittedName>
</protein>
<keyword evidence="3" id="KW-0010">Activator</keyword>
<dbReference type="Proteomes" id="UP000184241">
    <property type="component" value="Unassembled WGS sequence"/>
</dbReference>
<dbReference type="InterPro" id="IPR018060">
    <property type="entry name" value="HTH_AraC"/>
</dbReference>
<dbReference type="InterPro" id="IPR009057">
    <property type="entry name" value="Homeodomain-like_sf"/>
</dbReference>
<feature type="domain" description="HTH araC/xylS-type" evidence="5">
    <location>
        <begin position="185"/>
        <end position="282"/>
    </location>
</feature>